<dbReference type="EMBL" id="CP001928">
    <property type="protein sequence ID" value="ADI39179.1"/>
    <property type="molecule type" value="Genomic_DNA"/>
</dbReference>
<sequence length="565" mass="65480">MTACNLQEIYSACQSKKSGEPALVPSLISQRVYHSSYGWGRLWKWFYLAVQFLTGKDLKTKRLIKIMQKMEKIFSKKLPQVIENAAAYQDYLEKRIREEEVDENEVHALRKNVRRWTRATAPLSSIAGKKQNEKITSLFQTYYPDSIERGELPFSYGQGEVLLRETQLLIDLEGYLHSPLPLALFKKLARKEDLSSNEQHELEKWIKILNKKKENIPVDLFIDCLRVLTNKPSFGGSLIELKVRLLQNNLELLRMKEEKHLSWRAALQPGDELKSGSHTYRLGEAIGVKSEGFDSTLIFEIEGNEDHVIAVGMNRAYWSIKQKVANEFQWGIKMPEIKEISPDGRFAIIERLTPAISENQWESPENQPLVESDLSILDPISNLFKWWGKESVCPANFSLNRLMFNMDGELKYTHSLQPTAFDFRLLEDLAYEVAQGHLNVYLHIMQQSKLSSHLTMNFYRRVVEASLKNESVKIRDLAAYRKISDPLVIQRGRKLYKKIQKLRAKIIKTLNKEFDHIDQHSLLANTNKELKEWYEGTCSASRLWPSIEEAVTGNLRRPLQLGRNL</sequence>
<name>D6YSY4_WADCW</name>
<keyword evidence="2" id="KW-1185">Reference proteome</keyword>
<organism evidence="1 2">
    <name type="scientific">Waddlia chondrophila (strain ATCC VR-1470 / WSU 86-1044)</name>
    <dbReference type="NCBI Taxonomy" id="716544"/>
    <lineage>
        <taxon>Bacteria</taxon>
        <taxon>Pseudomonadati</taxon>
        <taxon>Chlamydiota</taxon>
        <taxon>Chlamydiia</taxon>
        <taxon>Parachlamydiales</taxon>
        <taxon>Waddliaceae</taxon>
        <taxon>Waddlia</taxon>
    </lineage>
</organism>
<evidence type="ECO:0000313" key="2">
    <source>
        <dbReference type="Proteomes" id="UP000001505"/>
    </source>
</evidence>
<dbReference type="STRING" id="716544.wcw_1840"/>
<dbReference type="Proteomes" id="UP000001505">
    <property type="component" value="Chromosome"/>
</dbReference>
<dbReference type="RefSeq" id="WP_013182879.1">
    <property type="nucleotide sequence ID" value="NC_014225.1"/>
</dbReference>
<dbReference type="AlphaFoldDB" id="D6YSY4"/>
<reference evidence="1 2" key="1">
    <citation type="journal article" date="2010" name="PLoS ONE">
        <title>The Waddlia genome: a window into chlamydial biology.</title>
        <authorList>
            <person name="Bertelli C."/>
            <person name="Collyn F."/>
            <person name="Croxatto A."/>
            <person name="Ruckert C."/>
            <person name="Polkinghorne A."/>
            <person name="Kebbi-Beghdadi C."/>
            <person name="Goesmann A."/>
            <person name="Vaughan L."/>
            <person name="Greub G."/>
        </authorList>
    </citation>
    <scope>NUCLEOTIDE SEQUENCE [LARGE SCALE GENOMIC DNA]</scope>
    <source>
        <strain evidence="2">ATCC VR-1470 / WSU 86-1044</strain>
    </source>
</reference>
<protein>
    <submittedName>
        <fullName evidence="1">Uncharacterized protein</fullName>
    </submittedName>
</protein>
<gene>
    <name evidence="1" type="ordered locus">wcw_1840</name>
</gene>
<proteinExistence type="predicted"/>
<evidence type="ECO:0000313" key="1">
    <source>
        <dbReference type="EMBL" id="ADI39179.1"/>
    </source>
</evidence>
<dbReference type="KEGG" id="wch:wcw_1840"/>
<dbReference type="HOGENOM" id="CLU_482269_0_0_0"/>
<dbReference type="eggNOG" id="COG3642">
    <property type="taxonomic scope" value="Bacteria"/>
</dbReference>
<accession>D6YSY4</accession>